<name>X0ZWY0_9ZZZZ</name>
<proteinExistence type="predicted"/>
<comment type="caution">
    <text evidence="1">The sequence shown here is derived from an EMBL/GenBank/DDBJ whole genome shotgun (WGS) entry which is preliminary data.</text>
</comment>
<accession>X0ZWY0</accession>
<evidence type="ECO:0000313" key="1">
    <source>
        <dbReference type="EMBL" id="GAG62422.1"/>
    </source>
</evidence>
<dbReference type="EMBL" id="BART01001109">
    <property type="protein sequence ID" value="GAG62422.1"/>
    <property type="molecule type" value="Genomic_DNA"/>
</dbReference>
<organism evidence="1">
    <name type="scientific">marine sediment metagenome</name>
    <dbReference type="NCBI Taxonomy" id="412755"/>
    <lineage>
        <taxon>unclassified sequences</taxon>
        <taxon>metagenomes</taxon>
        <taxon>ecological metagenomes</taxon>
    </lineage>
</organism>
<dbReference type="AlphaFoldDB" id="X0ZWY0"/>
<sequence length="53" mass="5788">MLGIGFELHRVDEIFEFLRASGSEPAVTVRITDLDVDITSDKELVVSADIAVP</sequence>
<protein>
    <submittedName>
        <fullName evidence="1">Uncharacterized protein</fullName>
    </submittedName>
</protein>
<reference evidence="1" key="1">
    <citation type="journal article" date="2014" name="Front. Microbiol.">
        <title>High frequency of phylogenetically diverse reductive dehalogenase-homologous genes in deep subseafloor sedimentary metagenomes.</title>
        <authorList>
            <person name="Kawai M."/>
            <person name="Futagami T."/>
            <person name="Toyoda A."/>
            <person name="Takaki Y."/>
            <person name="Nishi S."/>
            <person name="Hori S."/>
            <person name="Arai W."/>
            <person name="Tsubouchi T."/>
            <person name="Morono Y."/>
            <person name="Uchiyama I."/>
            <person name="Ito T."/>
            <person name="Fujiyama A."/>
            <person name="Inagaki F."/>
            <person name="Takami H."/>
        </authorList>
    </citation>
    <scope>NUCLEOTIDE SEQUENCE</scope>
    <source>
        <strain evidence="1">Expedition CK06-06</strain>
    </source>
</reference>
<gene>
    <name evidence="1" type="ORF">S01H4_04210</name>
</gene>